<feature type="repeat" description="ANK" evidence="3">
    <location>
        <begin position="538"/>
        <end position="570"/>
    </location>
</feature>
<accession>V6DKM1</accession>
<feature type="repeat" description="ANK" evidence="3">
    <location>
        <begin position="899"/>
        <end position="931"/>
    </location>
</feature>
<keyword evidence="2 3" id="KW-0040">ANK repeat</keyword>
<dbReference type="PANTHER" id="PTHR24171">
    <property type="entry name" value="ANKYRIN REPEAT DOMAIN-CONTAINING PROTEIN 39-RELATED"/>
    <property type="match status" value="1"/>
</dbReference>
<evidence type="ECO:0000256" key="3">
    <source>
        <dbReference type="PROSITE-ProRule" id="PRU00023"/>
    </source>
</evidence>
<evidence type="ECO:0000313" key="5">
    <source>
        <dbReference type="EMBL" id="CDK31056.1"/>
    </source>
</evidence>
<dbReference type="RefSeq" id="WP_023793060.1">
    <property type="nucleotide sequence ID" value="NC_023003.1"/>
</dbReference>
<dbReference type="Pfam" id="PF12796">
    <property type="entry name" value="Ank_2"/>
    <property type="match status" value="4"/>
</dbReference>
<dbReference type="PROSITE" id="PS50297">
    <property type="entry name" value="ANK_REP_REGION"/>
    <property type="match status" value="12"/>
</dbReference>
<dbReference type="InterPro" id="IPR002110">
    <property type="entry name" value="Ankyrin_rpt"/>
</dbReference>
<dbReference type="GO" id="GO:0004842">
    <property type="term" value="F:ubiquitin-protein transferase activity"/>
    <property type="evidence" value="ECO:0007669"/>
    <property type="project" value="TreeGrafter"/>
</dbReference>
<keyword evidence="4" id="KW-0175">Coiled coil</keyword>
<dbReference type="InterPro" id="IPR036770">
    <property type="entry name" value="Ankyrin_rpt-contain_sf"/>
</dbReference>
<dbReference type="Gene3D" id="1.25.40.20">
    <property type="entry name" value="Ankyrin repeat-containing domain"/>
    <property type="match status" value="6"/>
</dbReference>
<feature type="repeat" description="ANK" evidence="3">
    <location>
        <begin position="571"/>
        <end position="603"/>
    </location>
</feature>
<dbReference type="SMART" id="SM00248">
    <property type="entry name" value="ANK"/>
    <property type="match status" value="16"/>
</dbReference>
<dbReference type="Pfam" id="PF13857">
    <property type="entry name" value="Ank_5"/>
    <property type="match status" value="1"/>
</dbReference>
<feature type="repeat" description="ANK" evidence="3">
    <location>
        <begin position="472"/>
        <end position="504"/>
    </location>
</feature>
<dbReference type="STRING" id="673862.BABL1_gene_768"/>
<dbReference type="EMBL" id="HG793133">
    <property type="protein sequence ID" value="CDK31056.1"/>
    <property type="molecule type" value="Genomic_DNA"/>
</dbReference>
<keyword evidence="1" id="KW-0677">Repeat</keyword>
<feature type="repeat" description="ANK" evidence="3">
    <location>
        <begin position="965"/>
        <end position="997"/>
    </location>
</feature>
<dbReference type="KEGG" id="dpb:BABL1_gene_768"/>
<feature type="repeat" description="ANK" evidence="3">
    <location>
        <begin position="932"/>
        <end position="964"/>
    </location>
</feature>
<dbReference type="GO" id="GO:0085020">
    <property type="term" value="P:protein K6-linked ubiquitination"/>
    <property type="evidence" value="ECO:0007669"/>
    <property type="project" value="TreeGrafter"/>
</dbReference>
<dbReference type="Pfam" id="PF00023">
    <property type="entry name" value="Ank"/>
    <property type="match status" value="1"/>
</dbReference>
<dbReference type="OrthoDB" id="7543342at2"/>
<feature type="repeat" description="ANK" evidence="3">
    <location>
        <begin position="833"/>
        <end position="865"/>
    </location>
</feature>
<sequence>MKILIKSTLLTIIFGPINAMDHKKNNSESNSLSQKKIEIKLQKYKSLIDNIFNQNAYNIALENSYNLINCLEKRNNKLLNHIGKKLEDHINYCQRLYAEKVKAKKNETINTETEKLIGKLEIAIKKNFRKFGYKYTSNYLEHYLRENPFLKNSENYLRNLLEEHKEKTLNLEKKRIEDELENILKESIVRNGIFEQAEKEALEYWNAEISKNEDLIKFTNYFTNIIEKYKDENFINEILNLAVEKIMDVLTNIFRTTNHPEAYNKASEYLDFNLKNNNLEKFRTRLINFNNRCKNKALLAKQLEDILNGHYSKQNEDKAILLINKGIRINWFLQTEEALEAMLFKIVKLNNFINLIPVLVNRGLDIDAKDEEGNTALILAIKKNKKDLAKLLIKNKADTNSKNSTGYTALMIAIARDDKDLVEMLIINGADINAQDNRGYTPLIVSICKGQKDLVELLIKNNNININAKDNNGWNALIWAIKKDSLLLMELLTKNGIDINAQDNNGHSVLRWAIHTGKKDFIELLINNGANINIKDNYDNTPLIIAVKKGSKELVELLIKYNTDINSQDNIGYTALMWAIDKNNQELVEFLLSKNADVNRQDTRGWNSLMLAVYLEHNDMLELLINKDIEIPENFVPTLLEKATKIGNNNLVKLLTSKYGDNIIYQENSTINSILNIPHELILCFIEQLMKSYFNKWNNIFNFNKDFDKEVFRHEIEKVRLICKKFNDCDQYFTNISKRLKRERFEYIKNQIRKENKFSQEELDYYLLEVLNERFQSIEDAEIALSLIWAGANINLRNEEGISALMWATYRDYQNIVELLINSGTDVNIQDKYGNTALIAASSFGHKEMVELLIQAGANIDIQNKYDKTALMHAIIQNHKDIAEFLILSGANIDIQEKGGKTALMLAISFGHKAIVELLIQADANVDIQNKGGETALILTSIKGNPDIAKLIIQANADVNIQNKDGLTALIAASSFGHKAIVELLIQADANIDIQEKYGNTALICATMNNQKQIIQLLRKAGADVNIKNNEGLTAIDIENERSIFNKCILS</sequence>
<feature type="coiled-coil region" evidence="4">
    <location>
        <begin position="150"/>
        <end position="186"/>
    </location>
</feature>
<protein>
    <submittedName>
        <fullName evidence="5">Ankyrin repeats containing protein</fullName>
    </submittedName>
</protein>
<feature type="repeat" description="ANK" evidence="3">
    <location>
        <begin position="505"/>
        <end position="537"/>
    </location>
</feature>
<gene>
    <name evidence="5" type="primary">ankX_28</name>
    <name evidence="5" type="ORF">BABL1_gene_768</name>
</gene>
<organism evidence="5 6">
    <name type="scientific">Candidatus Babela massiliensis</name>
    <dbReference type="NCBI Taxonomy" id="673862"/>
    <lineage>
        <taxon>Bacteria</taxon>
        <taxon>Candidatus Babelota</taxon>
        <taxon>Candidatus Babeliae</taxon>
        <taxon>Candidatus Babeliales</taxon>
        <taxon>Candidatus Babeliaceae</taxon>
        <taxon>Candidatus Babela</taxon>
    </lineage>
</organism>
<feature type="repeat" description="ANK" evidence="3">
    <location>
        <begin position="372"/>
        <end position="404"/>
    </location>
</feature>
<evidence type="ECO:0000256" key="4">
    <source>
        <dbReference type="SAM" id="Coils"/>
    </source>
</evidence>
<dbReference type="PATRIC" id="fig|673862.3.peg.947"/>
<evidence type="ECO:0000313" key="6">
    <source>
        <dbReference type="Proteomes" id="UP000018769"/>
    </source>
</evidence>
<keyword evidence="6" id="KW-1185">Reference proteome</keyword>
<dbReference type="AlphaFoldDB" id="V6DKM1"/>
<dbReference type="PROSITE" id="PS50088">
    <property type="entry name" value="ANK_REPEAT"/>
    <property type="match status" value="13"/>
</dbReference>
<evidence type="ECO:0000256" key="1">
    <source>
        <dbReference type="ARBA" id="ARBA00022737"/>
    </source>
</evidence>
<feature type="repeat" description="ANK" evidence="3">
    <location>
        <begin position="405"/>
        <end position="437"/>
    </location>
</feature>
<name>V6DKM1_9BACT</name>
<feature type="repeat" description="ANK" evidence="3">
    <location>
        <begin position="866"/>
        <end position="898"/>
    </location>
</feature>
<dbReference type="SUPFAM" id="SSF48403">
    <property type="entry name" value="Ankyrin repeat"/>
    <property type="match status" value="2"/>
</dbReference>
<proteinExistence type="predicted"/>
<dbReference type="eggNOG" id="COG0666">
    <property type="taxonomic scope" value="Bacteria"/>
</dbReference>
<reference evidence="5 6" key="1">
    <citation type="journal article" date="2015" name="Biol. Direct">
        <title>Babela massiliensis, a representative of a widespread bacterial phylum with unusual adaptations to parasitism in amoebae.</title>
        <authorList>
            <person name="Pagnier I."/>
            <person name="Yutin N."/>
            <person name="Croce O."/>
            <person name="Makarova K.S."/>
            <person name="Wolf Y.I."/>
            <person name="Benamar S."/>
            <person name="Raoult D."/>
            <person name="Koonin E.V."/>
            <person name="La Scola B."/>
        </authorList>
    </citation>
    <scope>NUCLEOTIDE SEQUENCE [LARGE SCALE GENOMIC DNA]</scope>
    <source>
        <strain evidence="6">BABL1</strain>
    </source>
</reference>
<feature type="repeat" description="ANK" evidence="3">
    <location>
        <begin position="998"/>
        <end position="1030"/>
    </location>
</feature>
<dbReference type="Proteomes" id="UP000018769">
    <property type="component" value="Chromosome I"/>
</dbReference>
<evidence type="ECO:0000256" key="2">
    <source>
        <dbReference type="ARBA" id="ARBA00023043"/>
    </source>
</evidence>
<feature type="repeat" description="ANK" evidence="3">
    <location>
        <begin position="800"/>
        <end position="832"/>
    </location>
</feature>
<dbReference type="HOGENOM" id="CLU_290818_0_0_7"/>